<protein>
    <submittedName>
        <fullName evidence="4">Tetratricopeptide repeat protein</fullName>
    </submittedName>
</protein>
<dbReference type="Pfam" id="PF13181">
    <property type="entry name" value="TPR_8"/>
    <property type="match status" value="1"/>
</dbReference>
<keyword evidence="5" id="KW-1185">Reference proteome</keyword>
<comment type="caution">
    <text evidence="4">The sequence shown here is derived from an EMBL/GenBank/DDBJ whole genome shotgun (WGS) entry which is preliminary data.</text>
</comment>
<dbReference type="PANTHER" id="PTHR44858:SF1">
    <property type="entry name" value="UDP-N-ACETYLGLUCOSAMINE--PEPTIDE N-ACETYLGLUCOSAMINYLTRANSFERASE SPINDLY-RELATED"/>
    <property type="match status" value="1"/>
</dbReference>
<dbReference type="SMART" id="SM00028">
    <property type="entry name" value="TPR"/>
    <property type="match status" value="7"/>
</dbReference>
<dbReference type="InterPro" id="IPR050498">
    <property type="entry name" value="Ycf3"/>
</dbReference>
<dbReference type="PROSITE" id="PS50005">
    <property type="entry name" value="TPR"/>
    <property type="match status" value="3"/>
</dbReference>
<dbReference type="Pfam" id="PF13432">
    <property type="entry name" value="TPR_16"/>
    <property type="match status" value="2"/>
</dbReference>
<organism evidence="4 5">
    <name type="scientific">Bradyrhizobium denitrificans</name>
    <dbReference type="NCBI Taxonomy" id="2734912"/>
    <lineage>
        <taxon>Bacteria</taxon>
        <taxon>Pseudomonadati</taxon>
        <taxon>Pseudomonadota</taxon>
        <taxon>Alphaproteobacteria</taxon>
        <taxon>Hyphomicrobiales</taxon>
        <taxon>Nitrobacteraceae</taxon>
        <taxon>Bradyrhizobium</taxon>
    </lineage>
</organism>
<dbReference type="SUPFAM" id="SSF48452">
    <property type="entry name" value="TPR-like"/>
    <property type="match status" value="2"/>
</dbReference>
<accession>A0ABS5G8B0</accession>
<feature type="repeat" description="TPR" evidence="3">
    <location>
        <begin position="204"/>
        <end position="237"/>
    </location>
</feature>
<dbReference type="InterPro" id="IPR011990">
    <property type="entry name" value="TPR-like_helical_dom_sf"/>
</dbReference>
<name>A0ABS5G8B0_9BRAD</name>
<sequence length="426" mass="47056">MRQASRALVVTVLIVLGGMLPVPIPAAYAKEDLAAKCLAAAVQMSPEDRIAACTAMIDGETAPLQRLVWARLTRADAYLKTQQFDLAIGDYDRVILQFPDNIVARLARAYAHCRQGNIAASLADYEDVIGRDPQNAAGYLGRAGTRMTEGDLDGAIADYERAMKVHPDNVQAYLGRSAAYRAKDDLDRAIADCNKAIAISPERQYGYLCRGSVYRAKDDLDHAMADFVHAVQLDPKDLRAKAAIAGIHQSRGEQEAELAALDEAIRLNSQNAWIYRLRGFARIQADLLPDAIEDLHRSIELDPKWPYTRLWLEIALQRSRQPSQLADAAKGLDMEKWPAPLIRLFLRETTVDAVLAAADDLIISKKRGQVCEANFYAGELALSQGAVEEAGRLLRLAVDECPRTFIERSAAKADLRRLEAASRDPY</sequence>
<evidence type="ECO:0000256" key="1">
    <source>
        <dbReference type="ARBA" id="ARBA00022737"/>
    </source>
</evidence>
<evidence type="ECO:0000313" key="5">
    <source>
        <dbReference type="Proteomes" id="UP001314635"/>
    </source>
</evidence>
<feature type="repeat" description="TPR" evidence="3">
    <location>
        <begin position="136"/>
        <end position="169"/>
    </location>
</feature>
<evidence type="ECO:0000256" key="3">
    <source>
        <dbReference type="PROSITE-ProRule" id="PRU00339"/>
    </source>
</evidence>
<proteinExistence type="predicted"/>
<gene>
    <name evidence="4" type="ORF">JQ619_17375</name>
</gene>
<dbReference type="RefSeq" id="WP_172238452.1">
    <property type="nucleotide sequence ID" value="NZ_JABFDP010000019.1"/>
</dbReference>
<dbReference type="Gene3D" id="1.25.40.10">
    <property type="entry name" value="Tetratricopeptide repeat domain"/>
    <property type="match status" value="3"/>
</dbReference>
<dbReference type="InterPro" id="IPR019734">
    <property type="entry name" value="TPR_rpt"/>
</dbReference>
<dbReference type="PANTHER" id="PTHR44858">
    <property type="entry name" value="TETRATRICOPEPTIDE REPEAT PROTEIN 6"/>
    <property type="match status" value="1"/>
</dbReference>
<dbReference type="Proteomes" id="UP001314635">
    <property type="component" value="Unassembled WGS sequence"/>
</dbReference>
<keyword evidence="2 3" id="KW-0802">TPR repeat</keyword>
<keyword evidence="1" id="KW-0677">Repeat</keyword>
<dbReference type="EMBL" id="JAFCLK010000015">
    <property type="protein sequence ID" value="MBR1137541.1"/>
    <property type="molecule type" value="Genomic_DNA"/>
</dbReference>
<feature type="repeat" description="TPR" evidence="3">
    <location>
        <begin position="170"/>
        <end position="203"/>
    </location>
</feature>
<reference evidence="5" key="1">
    <citation type="journal article" date="2021" name="ISME J.">
        <title>Evolutionary origin and ecological implication of a unique nif island in free-living Bradyrhizobium lineages.</title>
        <authorList>
            <person name="Tao J."/>
        </authorList>
    </citation>
    <scope>NUCLEOTIDE SEQUENCE [LARGE SCALE GENOMIC DNA]</scope>
    <source>
        <strain evidence="5">SZCCT0094</strain>
    </source>
</reference>
<evidence type="ECO:0000313" key="4">
    <source>
        <dbReference type="EMBL" id="MBR1137541.1"/>
    </source>
</evidence>
<evidence type="ECO:0000256" key="2">
    <source>
        <dbReference type="ARBA" id="ARBA00022803"/>
    </source>
</evidence>